<dbReference type="EMBL" id="QRVJ01000013">
    <property type="protein sequence ID" value="RGS35667.1"/>
    <property type="molecule type" value="Genomic_DNA"/>
</dbReference>
<dbReference type="PROSITE" id="PS51412">
    <property type="entry name" value="MACPF_2"/>
    <property type="match status" value="1"/>
</dbReference>
<comment type="caution">
    <text evidence="2">The sequence shown here is derived from an EMBL/GenBank/DDBJ whole genome shotgun (WGS) entry which is preliminary data.</text>
</comment>
<dbReference type="InterPro" id="IPR043708">
    <property type="entry name" value="DUF5648"/>
</dbReference>
<protein>
    <submittedName>
        <fullName evidence="2">MAC/Perforin domain protein</fullName>
    </submittedName>
</protein>
<proteinExistence type="predicted"/>
<reference evidence="2 3" key="1">
    <citation type="submission" date="2018-08" db="EMBL/GenBank/DDBJ databases">
        <title>A genome reference for cultivated species of the human gut microbiota.</title>
        <authorList>
            <person name="Zou Y."/>
            <person name="Xue W."/>
            <person name="Luo G."/>
        </authorList>
    </citation>
    <scope>NUCLEOTIDE SEQUENCE [LARGE SCALE GENOMIC DNA]</scope>
    <source>
        <strain evidence="2 3">AF22-3AC</strain>
    </source>
</reference>
<dbReference type="Proteomes" id="UP000283341">
    <property type="component" value="Unassembled WGS sequence"/>
</dbReference>
<evidence type="ECO:0000313" key="3">
    <source>
        <dbReference type="Proteomes" id="UP000283341"/>
    </source>
</evidence>
<organism evidence="2 3">
    <name type="scientific">Bacteroides cellulosilyticus</name>
    <dbReference type="NCBI Taxonomy" id="246787"/>
    <lineage>
        <taxon>Bacteria</taxon>
        <taxon>Pseudomonadati</taxon>
        <taxon>Bacteroidota</taxon>
        <taxon>Bacteroidia</taxon>
        <taxon>Bacteroidales</taxon>
        <taxon>Bacteroidaceae</taxon>
        <taxon>Bacteroides</taxon>
    </lineage>
</organism>
<evidence type="ECO:0000313" key="2">
    <source>
        <dbReference type="EMBL" id="RGS35667.1"/>
    </source>
</evidence>
<sequence>MKKFYFLLGVLFISYSCSEFEELPDDQYLLSDAITRLAGDGKYDVLGFGYDVTGEYLHPRSVRSPVLDIEQYEKDHEKRLIYSTSSFGFDRMYYGYSSSDYVKNITTETKATYTMNYGNEKDTSFFSANITNNSYLKTEYSYSDKYSFASLDAVRNRKYIYINDEVSVLSQYLSAEFKEDLNRLSSDRIIERYGTHVLTDFLIGGRYKLMFRSIVTNTRDASTKRNTVHSGFKASLGKIGFGYNLEHSETVDESLVKNNQSKELYVLFYGGGGTNLKYDLEKGTPTSVDIQNWENSVSFGNSCLTEITWKETYPIYDFISDPIKKKEIKAAVMRHIEASSFNVWKLLPLYTYYCEGKNSMNHCVTTNPDISINFPSFSFLQVEGYIFKEQIPETVPLYEYYNDIVFDHYITSLSNISQRYPAYVSKGILGYVYEKTQMNTVPLYEYYYDAVNSVTDHYTSTRPDIPELYPGWVRLAHSVSGYIYPAD</sequence>
<evidence type="ECO:0000259" key="1">
    <source>
        <dbReference type="PROSITE" id="PS51412"/>
    </source>
</evidence>
<feature type="domain" description="MACPF" evidence="1">
    <location>
        <begin position="29"/>
        <end position="350"/>
    </location>
</feature>
<dbReference type="RefSeq" id="WP_118403016.1">
    <property type="nucleotide sequence ID" value="NZ_JADNFX010000010.1"/>
</dbReference>
<accession>A0A412IFK8</accession>
<dbReference type="Pfam" id="PF18885">
    <property type="entry name" value="DUF5648"/>
    <property type="match status" value="1"/>
</dbReference>
<name>A0A412IFK8_9BACE</name>
<dbReference type="Pfam" id="PF01823">
    <property type="entry name" value="MACPF"/>
    <property type="match status" value="1"/>
</dbReference>
<dbReference type="PROSITE" id="PS51257">
    <property type="entry name" value="PROKAR_LIPOPROTEIN"/>
    <property type="match status" value="1"/>
</dbReference>
<gene>
    <name evidence="2" type="ORF">DWX97_15755</name>
</gene>
<dbReference type="InterPro" id="IPR020864">
    <property type="entry name" value="MACPF"/>
</dbReference>
<dbReference type="AlphaFoldDB" id="A0A412IFK8"/>